<accession>A0ABY9ID12</accession>
<organism evidence="1 2">
    <name type="scientific">Streptomyces laculatispora</name>
    <dbReference type="NCBI Taxonomy" id="887464"/>
    <lineage>
        <taxon>Bacteria</taxon>
        <taxon>Bacillati</taxon>
        <taxon>Actinomycetota</taxon>
        <taxon>Actinomycetes</taxon>
        <taxon>Kitasatosporales</taxon>
        <taxon>Streptomycetaceae</taxon>
        <taxon>Streptomyces</taxon>
    </lineage>
</organism>
<gene>
    <name evidence="1" type="ORF">P8A22_35815</name>
</gene>
<dbReference type="Proteomes" id="UP001229952">
    <property type="component" value="Chromosome"/>
</dbReference>
<reference evidence="1 2" key="1">
    <citation type="submission" date="2023-03" db="EMBL/GenBank/DDBJ databases">
        <title>Isolation and description of six Streptomyces strains from soil environments, able to metabolize different microbial glucans.</title>
        <authorList>
            <person name="Widen T."/>
            <person name="Larsbrink J."/>
        </authorList>
    </citation>
    <scope>NUCLEOTIDE SEQUENCE [LARGE SCALE GENOMIC DNA]</scope>
    <source>
        <strain evidence="1 2">Mut2</strain>
    </source>
</reference>
<protein>
    <submittedName>
        <fullName evidence="1">Uncharacterized protein</fullName>
    </submittedName>
</protein>
<keyword evidence="2" id="KW-1185">Reference proteome</keyword>
<dbReference type="EMBL" id="CP120992">
    <property type="protein sequence ID" value="WLQ44793.1"/>
    <property type="molecule type" value="Genomic_DNA"/>
</dbReference>
<sequence>MTDRPTAAVARWNAAHPIGTPVVAYPGFRPEVDKNGMRLVTRTRSAASVLGWHTAVVWVEGHGACIALSHVDPSPTTA</sequence>
<dbReference type="RefSeq" id="WP_123467155.1">
    <property type="nucleotide sequence ID" value="NZ_CP120992.1"/>
</dbReference>
<evidence type="ECO:0000313" key="2">
    <source>
        <dbReference type="Proteomes" id="UP001229952"/>
    </source>
</evidence>
<evidence type="ECO:0000313" key="1">
    <source>
        <dbReference type="EMBL" id="WLQ44793.1"/>
    </source>
</evidence>
<proteinExistence type="predicted"/>
<name>A0ABY9ID12_9ACTN</name>